<evidence type="ECO:0000313" key="3">
    <source>
        <dbReference type="Proteomes" id="UP000758603"/>
    </source>
</evidence>
<feature type="compositionally biased region" description="Acidic residues" evidence="1">
    <location>
        <begin position="172"/>
        <end position="183"/>
    </location>
</feature>
<sequence>MRPCGAHGCNYARLEGGQRCAKQICTATPDCPGYRMFPISTLCNAHKCNAVDYPSQRRMIESAIPLGTLFAMDPTSTAAQLALCYSPYCAKHTCAQSDCNDRPYKDSRFCASHTCQYKGCSNGSRGKDYCADDVVDHGEYCKDHTCEARDCIEEAATRGKYKGRSRRHEDQSDSEEDSEDDWNDWPGLGFSGGGAYGGGRSRRGGGRRRQTAVGFPPVNYSYEPILSIVETDKRQAPFGLAW</sequence>
<name>A0A9P8UF96_9PEZI</name>
<accession>A0A9P8UF96</accession>
<evidence type="ECO:0000256" key="1">
    <source>
        <dbReference type="SAM" id="MobiDB-lite"/>
    </source>
</evidence>
<comment type="caution">
    <text evidence="2">The sequence shown here is derived from an EMBL/GenBank/DDBJ whole genome shotgun (WGS) entry which is preliminary data.</text>
</comment>
<dbReference type="GeneID" id="70125399"/>
<dbReference type="OrthoDB" id="4847120at2759"/>
<keyword evidence="3" id="KW-1185">Reference proteome</keyword>
<reference evidence="2" key="1">
    <citation type="journal article" date="2021" name="Nat. Commun.">
        <title>Genetic determinants of endophytism in the Arabidopsis root mycobiome.</title>
        <authorList>
            <person name="Mesny F."/>
            <person name="Miyauchi S."/>
            <person name="Thiergart T."/>
            <person name="Pickel B."/>
            <person name="Atanasova L."/>
            <person name="Karlsson M."/>
            <person name="Huettel B."/>
            <person name="Barry K.W."/>
            <person name="Haridas S."/>
            <person name="Chen C."/>
            <person name="Bauer D."/>
            <person name="Andreopoulos W."/>
            <person name="Pangilinan J."/>
            <person name="LaButti K."/>
            <person name="Riley R."/>
            <person name="Lipzen A."/>
            <person name="Clum A."/>
            <person name="Drula E."/>
            <person name="Henrissat B."/>
            <person name="Kohler A."/>
            <person name="Grigoriev I.V."/>
            <person name="Martin F.M."/>
            <person name="Hacquard S."/>
        </authorList>
    </citation>
    <scope>NUCLEOTIDE SEQUENCE</scope>
    <source>
        <strain evidence="2">MPI-SDFR-AT-0073</strain>
    </source>
</reference>
<gene>
    <name evidence="2" type="ORF">BKA67DRAFT_373964</name>
</gene>
<evidence type="ECO:0000313" key="2">
    <source>
        <dbReference type="EMBL" id="KAH6648829.1"/>
    </source>
</evidence>
<protein>
    <submittedName>
        <fullName evidence="2">Uncharacterized protein</fullName>
    </submittedName>
</protein>
<feature type="compositionally biased region" description="Gly residues" evidence="1">
    <location>
        <begin position="189"/>
        <end position="199"/>
    </location>
</feature>
<dbReference type="AlphaFoldDB" id="A0A9P8UF96"/>
<proteinExistence type="predicted"/>
<feature type="region of interest" description="Disordered" evidence="1">
    <location>
        <begin position="162"/>
        <end position="214"/>
    </location>
</feature>
<feature type="compositionally biased region" description="Basic residues" evidence="1">
    <location>
        <begin position="200"/>
        <end position="210"/>
    </location>
</feature>
<dbReference type="RefSeq" id="XP_045955336.1">
    <property type="nucleotide sequence ID" value="XM_046096507.1"/>
</dbReference>
<organism evidence="2 3">
    <name type="scientific">Truncatella angustata</name>
    <dbReference type="NCBI Taxonomy" id="152316"/>
    <lineage>
        <taxon>Eukaryota</taxon>
        <taxon>Fungi</taxon>
        <taxon>Dikarya</taxon>
        <taxon>Ascomycota</taxon>
        <taxon>Pezizomycotina</taxon>
        <taxon>Sordariomycetes</taxon>
        <taxon>Xylariomycetidae</taxon>
        <taxon>Amphisphaeriales</taxon>
        <taxon>Sporocadaceae</taxon>
        <taxon>Truncatella</taxon>
    </lineage>
</organism>
<dbReference type="EMBL" id="JAGPXC010000007">
    <property type="protein sequence ID" value="KAH6648829.1"/>
    <property type="molecule type" value="Genomic_DNA"/>
</dbReference>
<dbReference type="Proteomes" id="UP000758603">
    <property type="component" value="Unassembled WGS sequence"/>
</dbReference>